<protein>
    <submittedName>
        <fullName evidence="1">Exopolysaccharide biosynthesis protein YbjH</fullName>
    </submittedName>
</protein>
<organism evidence="1 2">
    <name type="scientific">Pontibacter ummariensis</name>
    <dbReference type="NCBI Taxonomy" id="1610492"/>
    <lineage>
        <taxon>Bacteria</taxon>
        <taxon>Pseudomonadati</taxon>
        <taxon>Bacteroidota</taxon>
        <taxon>Cytophagia</taxon>
        <taxon>Cytophagales</taxon>
        <taxon>Hymenobacteraceae</taxon>
        <taxon>Pontibacter</taxon>
    </lineage>
</organism>
<dbReference type="Pfam" id="PF06082">
    <property type="entry name" value="YjbH"/>
    <property type="match status" value="1"/>
</dbReference>
<dbReference type="EMBL" id="FZOQ01000037">
    <property type="protein sequence ID" value="SNT26354.1"/>
    <property type="molecule type" value="Genomic_DNA"/>
</dbReference>
<proteinExistence type="predicted"/>
<evidence type="ECO:0000313" key="2">
    <source>
        <dbReference type="Proteomes" id="UP000198432"/>
    </source>
</evidence>
<dbReference type="RefSeq" id="WP_089321711.1">
    <property type="nucleotide sequence ID" value="NZ_FZOQ01000037.1"/>
</dbReference>
<reference evidence="2" key="1">
    <citation type="submission" date="2017-06" db="EMBL/GenBank/DDBJ databases">
        <authorList>
            <person name="Varghese N."/>
            <person name="Submissions S."/>
        </authorList>
    </citation>
    <scope>NUCLEOTIDE SEQUENCE [LARGE SCALE GENOMIC DNA]</scope>
    <source>
        <strain evidence="2">NKM1</strain>
    </source>
</reference>
<sequence>MLLFLLLPGAISTYAQQNLSGKPGLIYTPTARETPDGSFTLGYTYNPVRYGLRRNGKNPEQILYANLTLIPRLSLGVELLQLLSTEEYPVKEALGDRQLDLSYLVLKEKAKRPSLALILSSPFTVDAAMVTYALVASKNVSLSEKIQAELSAGMGSPYYVFRDESVNKRLNFLANYKLQKKSEDRYQNNYLAGPFGGVRVSYQHKGGLLAEWDSQKINMGGYVTLFRKWTIQAAVLNFDQLSFGSSYTLSLQALPKQLRKQNAAE</sequence>
<gene>
    <name evidence="1" type="ORF">SAMN06296052_1377</name>
</gene>
<keyword evidence="2" id="KW-1185">Reference proteome</keyword>
<evidence type="ECO:0000313" key="1">
    <source>
        <dbReference type="EMBL" id="SNT26354.1"/>
    </source>
</evidence>
<dbReference type="InterPro" id="IPR010344">
    <property type="entry name" value="YbjH"/>
</dbReference>
<accession>A0A239L9Z6</accession>
<dbReference type="Proteomes" id="UP000198432">
    <property type="component" value="Unassembled WGS sequence"/>
</dbReference>
<name>A0A239L9Z6_9BACT</name>
<dbReference type="AlphaFoldDB" id="A0A239L9Z6"/>